<dbReference type="Proteomes" id="UP000241462">
    <property type="component" value="Unassembled WGS sequence"/>
</dbReference>
<dbReference type="FunCoup" id="A0A2T3A9S6">
    <property type="interactions" value="745"/>
</dbReference>
<dbReference type="CDD" id="cd00093">
    <property type="entry name" value="HTH_XRE"/>
    <property type="match status" value="1"/>
</dbReference>
<dbReference type="InterPro" id="IPR001387">
    <property type="entry name" value="Cro/C1-type_HTH"/>
</dbReference>
<dbReference type="Pfam" id="PF01381">
    <property type="entry name" value="HTH_3"/>
    <property type="match status" value="1"/>
</dbReference>
<evidence type="ECO:0000256" key="7">
    <source>
        <dbReference type="SAM" id="MobiDB-lite"/>
    </source>
</evidence>
<protein>
    <recommendedName>
        <fullName evidence="2">Multiprotein-bridging factor 1</fullName>
    </recommendedName>
</protein>
<feature type="domain" description="HTH cro/C1-type" evidence="8">
    <location>
        <begin position="85"/>
        <end position="141"/>
    </location>
</feature>
<dbReference type="PROSITE" id="PS50943">
    <property type="entry name" value="HTH_CROC1"/>
    <property type="match status" value="1"/>
</dbReference>
<dbReference type="Gene3D" id="1.10.260.40">
    <property type="entry name" value="lambda repressor-like DNA-binding domains"/>
    <property type="match status" value="1"/>
</dbReference>
<dbReference type="EMBL" id="KZ678430">
    <property type="protein sequence ID" value="PSR87329.1"/>
    <property type="molecule type" value="Genomic_DNA"/>
</dbReference>
<keyword evidence="10" id="KW-1185">Reference proteome</keyword>
<dbReference type="InterPro" id="IPR013729">
    <property type="entry name" value="MBF1_N"/>
</dbReference>
<dbReference type="InParanoid" id="A0A2T3A9S6"/>
<evidence type="ECO:0000256" key="4">
    <source>
        <dbReference type="ARBA" id="ARBA00023125"/>
    </source>
</evidence>
<dbReference type="SMART" id="SM00530">
    <property type="entry name" value="HTH_XRE"/>
    <property type="match status" value="1"/>
</dbReference>
<dbReference type="OrthoDB" id="10253401at2759"/>
<evidence type="ECO:0000256" key="6">
    <source>
        <dbReference type="ARBA" id="ARBA00035107"/>
    </source>
</evidence>
<evidence type="ECO:0000256" key="1">
    <source>
        <dbReference type="ARBA" id="ARBA00009802"/>
    </source>
</evidence>
<dbReference type="SUPFAM" id="SSF47413">
    <property type="entry name" value="lambda repressor-like DNA-binding domains"/>
    <property type="match status" value="1"/>
</dbReference>
<dbReference type="STRING" id="2025994.A0A2T3A9S6"/>
<keyword evidence="3" id="KW-0805">Transcription regulation</keyword>
<dbReference type="GO" id="GO:0003677">
    <property type="term" value="F:DNA binding"/>
    <property type="evidence" value="ECO:0007669"/>
    <property type="project" value="UniProtKB-KW"/>
</dbReference>
<gene>
    <name evidence="9" type="ORF">BD289DRAFT_452840</name>
</gene>
<comment type="function">
    <text evidence="6">Transcriptional coactivator that stimulates GCN4-dependent transcriptional activity by bridging the DNA-binding region of GCN4 and TBP (SPT15), thereby recruiting TBP to GCN4-bound promoters. Involved in induction of the ribosome quality control (RQC) pathway; a pathway that degrades nascent peptide chains during problematic translation. Required to prevent stalled ribosomes from frameshifting.</text>
</comment>
<dbReference type="PANTHER" id="PTHR10245">
    <property type="entry name" value="ENDOTHELIAL DIFFERENTIATION-RELATED FACTOR 1 MULTIPROTEIN BRIDGING FACTOR 1"/>
    <property type="match status" value="1"/>
</dbReference>
<evidence type="ECO:0000256" key="3">
    <source>
        <dbReference type="ARBA" id="ARBA00023015"/>
    </source>
</evidence>
<dbReference type="PANTHER" id="PTHR10245:SF15">
    <property type="entry name" value="ENDOTHELIAL DIFFERENTIATION-RELATED FACTOR 1"/>
    <property type="match status" value="1"/>
</dbReference>
<comment type="similarity">
    <text evidence="1">Belongs to the MBF1 family.</text>
</comment>
<evidence type="ECO:0000259" key="8">
    <source>
        <dbReference type="PROSITE" id="PS50943"/>
    </source>
</evidence>
<keyword evidence="4" id="KW-0238">DNA-binding</keyword>
<keyword evidence="5" id="KW-0804">Transcription</keyword>
<accession>A0A2T3A9S6</accession>
<evidence type="ECO:0000256" key="2">
    <source>
        <dbReference type="ARBA" id="ARBA00014317"/>
    </source>
</evidence>
<dbReference type="GO" id="GO:0005634">
    <property type="term" value="C:nucleus"/>
    <property type="evidence" value="ECO:0007669"/>
    <property type="project" value="TreeGrafter"/>
</dbReference>
<dbReference type="AlphaFoldDB" id="A0A2T3A9S6"/>
<sequence>MSDWEPAVKIGSKVRGGAVAKETVVRGKGALNAAQRSGAIVGQEKKFAVGNAAKGNTEGQRQKKLDDNPDIIKPKTVGIRVGKLIQEKRNELEPKMTRDQLAKKCNTTANILGQYEAGTAQPDQKILDALERALNVKLRGTAIGEPKFKPKGDKK</sequence>
<name>A0A2T3A9S6_9PEZI</name>
<evidence type="ECO:0000313" key="9">
    <source>
        <dbReference type="EMBL" id="PSR87329.1"/>
    </source>
</evidence>
<feature type="region of interest" description="Disordered" evidence="7">
    <location>
        <begin position="52"/>
        <end position="71"/>
    </location>
</feature>
<evidence type="ECO:0000313" key="10">
    <source>
        <dbReference type="Proteomes" id="UP000241462"/>
    </source>
</evidence>
<evidence type="ECO:0000256" key="5">
    <source>
        <dbReference type="ARBA" id="ARBA00023163"/>
    </source>
</evidence>
<dbReference type="InterPro" id="IPR010982">
    <property type="entry name" value="Lambda_DNA-bd_dom_sf"/>
</dbReference>
<dbReference type="Pfam" id="PF08523">
    <property type="entry name" value="MBF1"/>
    <property type="match status" value="1"/>
</dbReference>
<proteinExistence type="inferred from homology"/>
<organism evidence="9 10">
    <name type="scientific">Coniella lustricola</name>
    <dbReference type="NCBI Taxonomy" id="2025994"/>
    <lineage>
        <taxon>Eukaryota</taxon>
        <taxon>Fungi</taxon>
        <taxon>Dikarya</taxon>
        <taxon>Ascomycota</taxon>
        <taxon>Pezizomycotina</taxon>
        <taxon>Sordariomycetes</taxon>
        <taxon>Sordariomycetidae</taxon>
        <taxon>Diaporthales</taxon>
        <taxon>Schizoparmaceae</taxon>
        <taxon>Coniella</taxon>
    </lineage>
</organism>
<feature type="compositionally biased region" description="Basic and acidic residues" evidence="7">
    <location>
        <begin position="60"/>
        <end position="71"/>
    </location>
</feature>
<reference evidence="9 10" key="1">
    <citation type="journal article" date="2018" name="Mycol. Prog.">
        <title>Coniella lustricola, a new species from submerged detritus.</title>
        <authorList>
            <person name="Raudabaugh D.B."/>
            <person name="Iturriaga T."/>
            <person name="Carver A."/>
            <person name="Mondo S."/>
            <person name="Pangilinan J."/>
            <person name="Lipzen A."/>
            <person name="He G."/>
            <person name="Amirebrahimi M."/>
            <person name="Grigoriev I.V."/>
            <person name="Miller A.N."/>
        </authorList>
    </citation>
    <scope>NUCLEOTIDE SEQUENCE [LARGE SCALE GENOMIC DNA]</scope>
    <source>
        <strain evidence="9 10">B22-T-1</strain>
    </source>
</reference>